<evidence type="ECO:0000313" key="2">
    <source>
        <dbReference type="EMBL" id="AUT66302.1"/>
    </source>
</evidence>
<sequence length="99" mass="10423">MIYFCTVVLGGVKNICPIELSQFAISDAIAPAKEPALLPSASPMYQPKALEPVLVTALAVAPILSGAVEFIPGFISMSPAIYVPMLVKMLDSTLMPTVT</sequence>
<reference evidence="2 3" key="1">
    <citation type="submission" date="2018-01" db="EMBL/GenBank/DDBJ databases">
        <title>Species boundaries and ecological features among Paraburkholderia terrae DSMZ17804T, P. hospita DSMZ17164T and P. caribensis DSMZ13236T.</title>
        <authorList>
            <person name="Pratama A.A."/>
        </authorList>
    </citation>
    <scope>NUCLEOTIDE SEQUENCE [LARGE SCALE GENOMIC DNA]</scope>
    <source>
        <strain evidence="2 3">DSM 17804</strain>
    </source>
</reference>
<protein>
    <submittedName>
        <fullName evidence="2">Uncharacterized protein</fullName>
    </submittedName>
</protein>
<keyword evidence="1" id="KW-0472">Membrane</keyword>
<dbReference type="RefSeq" id="WP_042309156.1">
    <property type="nucleotide sequence ID" value="NZ_CP026114.1"/>
</dbReference>
<evidence type="ECO:0000313" key="3">
    <source>
        <dbReference type="Proteomes" id="UP000243502"/>
    </source>
</evidence>
<name>A0A2I8F3R1_9BURK</name>
<proteinExistence type="predicted"/>
<dbReference type="EMBL" id="CP026114">
    <property type="protein sequence ID" value="AUT66302.1"/>
    <property type="molecule type" value="Genomic_DNA"/>
</dbReference>
<keyword evidence="1" id="KW-1133">Transmembrane helix</keyword>
<evidence type="ECO:0000256" key="1">
    <source>
        <dbReference type="SAM" id="Phobius"/>
    </source>
</evidence>
<dbReference type="AlphaFoldDB" id="A0A2I8F3R1"/>
<organism evidence="2 3">
    <name type="scientific">Paraburkholderia terrae</name>
    <dbReference type="NCBI Taxonomy" id="311230"/>
    <lineage>
        <taxon>Bacteria</taxon>
        <taxon>Pseudomonadati</taxon>
        <taxon>Pseudomonadota</taxon>
        <taxon>Betaproteobacteria</taxon>
        <taxon>Burkholderiales</taxon>
        <taxon>Burkholderiaceae</taxon>
        <taxon>Paraburkholderia</taxon>
    </lineage>
</organism>
<feature type="transmembrane region" description="Helical" evidence="1">
    <location>
        <begin position="53"/>
        <end position="75"/>
    </location>
</feature>
<dbReference type="KEGG" id="pter:C2L65_41950"/>
<keyword evidence="1" id="KW-0812">Transmembrane</keyword>
<gene>
    <name evidence="2" type="ORF">C2L65_41950</name>
</gene>
<accession>A0A2I8F3R1</accession>
<dbReference type="Proteomes" id="UP000243502">
    <property type="component" value="Chromosome 4"/>
</dbReference>